<dbReference type="KEGG" id="hprf:HLPR_12340"/>
<reference evidence="11 12" key="1">
    <citation type="submission" date="2023-08" db="EMBL/GenBank/DDBJ databases">
        <title>Helicovermis profunda gen. nov., sp. nov., a novel mesophilic, fermentative bacterium within the Bacillota from a deep-sea hydrothermal vent chimney.</title>
        <authorList>
            <person name="Miyazaki U."/>
            <person name="Mizutani D."/>
            <person name="Hashimoto Y."/>
            <person name="Tame A."/>
            <person name="Sawayama S."/>
            <person name="Miyazaki J."/>
            <person name="Takai K."/>
            <person name="Nakagawa S."/>
        </authorList>
    </citation>
    <scope>NUCLEOTIDE SEQUENCE [LARGE SCALE GENOMIC DNA]</scope>
    <source>
        <strain evidence="11 12">S502</strain>
    </source>
</reference>
<dbReference type="InterPro" id="IPR036152">
    <property type="entry name" value="Asp/glu_Ase-like_sf"/>
</dbReference>
<sequence length="337" mass="37506">MKNILIIATGGTIASTDEGQGLAPHLNVDDLLSFIPSIKDKFNIASESIMNVDSTNMSPEDWQKIAIKVKEEYSNYDGFVITHGTDTMAYTSSALSFMISNLNKPVILTGSQYSITENCTDAQQNLSDAIIFAGQDIKGVFIVFDGKLIVGTRAMKIKTKSYDAFESVNFPYVAEIKHSRITYNKYIETKFLKNENENELSINTKISNKIQVIKLFPGMNVDIFDYLAKNYKGIIIESFGIGGIPFGVYNISEKIKELALQNVAVAVTTQCLEEGVEFGLYEVGKKIPKDNVIYANDMNTEALVAKMICALGNFTNISDIKNYIEKPIFFDIYSSEH</sequence>
<evidence type="ECO:0000256" key="5">
    <source>
        <dbReference type="PIRSR" id="PIRSR001220-1"/>
    </source>
</evidence>
<dbReference type="Gene3D" id="3.40.50.40">
    <property type="match status" value="1"/>
</dbReference>
<feature type="binding site" evidence="6">
    <location>
        <position position="54"/>
    </location>
    <ligand>
        <name>substrate</name>
    </ligand>
</feature>
<dbReference type="InterPro" id="IPR040919">
    <property type="entry name" value="Asparaginase_C"/>
</dbReference>
<feature type="active site" evidence="7">
    <location>
        <position position="12"/>
    </location>
</feature>
<dbReference type="CDD" id="cd08963">
    <property type="entry name" value="L-asparaginase_I"/>
    <property type="match status" value="1"/>
</dbReference>
<accession>A0AAU9E692</accession>
<protein>
    <recommendedName>
        <fullName evidence="2">asparaginase</fullName>
        <ecNumber evidence="2">3.5.1.1</ecNumber>
    </recommendedName>
</protein>
<evidence type="ECO:0000259" key="10">
    <source>
        <dbReference type="Pfam" id="PF17763"/>
    </source>
</evidence>
<evidence type="ECO:0000256" key="6">
    <source>
        <dbReference type="PIRSR" id="PIRSR001220-2"/>
    </source>
</evidence>
<dbReference type="GO" id="GO:0006520">
    <property type="term" value="P:amino acid metabolic process"/>
    <property type="evidence" value="ECO:0007669"/>
    <property type="project" value="InterPro"/>
</dbReference>
<dbReference type="RefSeq" id="WP_338537202.1">
    <property type="nucleotide sequence ID" value="NZ_AP028654.1"/>
</dbReference>
<dbReference type="InterPro" id="IPR041725">
    <property type="entry name" value="L-asparaginase_I"/>
</dbReference>
<dbReference type="PROSITE" id="PS51732">
    <property type="entry name" value="ASN_GLN_ASE_3"/>
    <property type="match status" value="1"/>
</dbReference>
<comment type="catalytic activity">
    <reaction evidence="4">
        <text>L-asparagine + H2O = L-aspartate + NH4(+)</text>
        <dbReference type="Rhea" id="RHEA:21016"/>
        <dbReference type="ChEBI" id="CHEBI:15377"/>
        <dbReference type="ChEBI" id="CHEBI:28938"/>
        <dbReference type="ChEBI" id="CHEBI:29991"/>
        <dbReference type="ChEBI" id="CHEBI:58048"/>
        <dbReference type="EC" id="3.5.1.1"/>
    </reaction>
</comment>
<dbReference type="Proteomes" id="UP001321786">
    <property type="component" value="Chromosome"/>
</dbReference>
<dbReference type="InterPro" id="IPR020827">
    <property type="entry name" value="Asparaginase/glutaminase_AS1"/>
</dbReference>
<dbReference type="InterPro" id="IPR027474">
    <property type="entry name" value="L-asparaginase_N"/>
</dbReference>
<evidence type="ECO:0000313" key="12">
    <source>
        <dbReference type="Proteomes" id="UP001321786"/>
    </source>
</evidence>
<keyword evidence="12" id="KW-1185">Reference proteome</keyword>
<dbReference type="PANTHER" id="PTHR11707">
    <property type="entry name" value="L-ASPARAGINASE"/>
    <property type="match status" value="1"/>
</dbReference>
<keyword evidence="3" id="KW-0378">Hydrolase</keyword>
<evidence type="ECO:0000256" key="8">
    <source>
        <dbReference type="PROSITE-ProRule" id="PRU10100"/>
    </source>
</evidence>
<dbReference type="Pfam" id="PF00710">
    <property type="entry name" value="Asparaginase"/>
    <property type="match status" value="1"/>
</dbReference>
<dbReference type="Gene3D" id="3.40.50.1170">
    <property type="entry name" value="L-asparaginase, N-terminal domain"/>
    <property type="match status" value="1"/>
</dbReference>
<dbReference type="EMBL" id="AP028654">
    <property type="protein sequence ID" value="BEP28903.1"/>
    <property type="molecule type" value="Genomic_DNA"/>
</dbReference>
<dbReference type="NCBIfam" id="TIGR00519">
    <property type="entry name" value="asnASE_I"/>
    <property type="match status" value="1"/>
</dbReference>
<feature type="binding site" evidence="6">
    <location>
        <begin position="85"/>
        <end position="86"/>
    </location>
    <ligand>
        <name>substrate</name>
    </ligand>
</feature>
<dbReference type="PRINTS" id="PR00139">
    <property type="entry name" value="ASNGLNASE"/>
</dbReference>
<gene>
    <name evidence="11" type="primary">ansA</name>
    <name evidence="11" type="ORF">HLPR_12340</name>
</gene>
<evidence type="ECO:0000256" key="1">
    <source>
        <dbReference type="ARBA" id="ARBA00010518"/>
    </source>
</evidence>
<evidence type="ECO:0000259" key="9">
    <source>
        <dbReference type="Pfam" id="PF00710"/>
    </source>
</evidence>
<dbReference type="InterPro" id="IPR027473">
    <property type="entry name" value="L-asparaginase_C"/>
</dbReference>
<comment type="similarity">
    <text evidence="1">Belongs to the asparaginase 1 family.</text>
</comment>
<dbReference type="AlphaFoldDB" id="A0AAU9E692"/>
<dbReference type="InterPro" id="IPR006033">
    <property type="entry name" value="AsnA_fam"/>
</dbReference>
<feature type="active site" description="O-isoaspartyl threonine intermediate" evidence="5">
    <location>
        <position position="12"/>
    </location>
</feature>
<name>A0AAU9E692_9FIRM</name>
<evidence type="ECO:0000256" key="4">
    <source>
        <dbReference type="ARBA" id="ARBA00049366"/>
    </source>
</evidence>
<dbReference type="InterPro" id="IPR027475">
    <property type="entry name" value="Asparaginase/glutaminase_AS2"/>
</dbReference>
<dbReference type="GO" id="GO:0004067">
    <property type="term" value="F:asparaginase activity"/>
    <property type="evidence" value="ECO:0007669"/>
    <property type="project" value="UniProtKB-UniRule"/>
</dbReference>
<dbReference type="PANTHER" id="PTHR11707:SF28">
    <property type="entry name" value="60 KDA LYSOPHOSPHOLIPASE"/>
    <property type="match status" value="1"/>
</dbReference>
<dbReference type="SUPFAM" id="SSF53774">
    <property type="entry name" value="Glutaminase/Asparaginase"/>
    <property type="match status" value="1"/>
</dbReference>
<dbReference type="PROSITE" id="PS00144">
    <property type="entry name" value="ASN_GLN_ASE_1"/>
    <property type="match status" value="1"/>
</dbReference>
<evidence type="ECO:0000256" key="7">
    <source>
        <dbReference type="PROSITE-ProRule" id="PRU10099"/>
    </source>
</evidence>
<organism evidence="11 12">
    <name type="scientific">Helicovermis profundi</name>
    <dbReference type="NCBI Taxonomy" id="3065157"/>
    <lineage>
        <taxon>Bacteria</taxon>
        <taxon>Bacillati</taxon>
        <taxon>Bacillota</taxon>
        <taxon>Clostridia</taxon>
        <taxon>Helicovermis</taxon>
    </lineage>
</organism>
<proteinExistence type="inferred from homology"/>
<dbReference type="PIRSF" id="PIRSF500176">
    <property type="entry name" value="L_ASNase"/>
    <property type="match status" value="1"/>
</dbReference>
<evidence type="ECO:0000256" key="3">
    <source>
        <dbReference type="ARBA" id="ARBA00022801"/>
    </source>
</evidence>
<dbReference type="PROSITE" id="PS00917">
    <property type="entry name" value="ASN_GLN_ASE_2"/>
    <property type="match status" value="1"/>
</dbReference>
<dbReference type="InterPro" id="IPR037152">
    <property type="entry name" value="L-asparaginase_N_sf"/>
</dbReference>
<dbReference type="EC" id="3.5.1.1" evidence="2"/>
<dbReference type="Pfam" id="PF17763">
    <property type="entry name" value="Asparaginase_C"/>
    <property type="match status" value="1"/>
</dbReference>
<dbReference type="InterPro" id="IPR006034">
    <property type="entry name" value="Asparaginase/glutaminase-like"/>
</dbReference>
<evidence type="ECO:0000256" key="2">
    <source>
        <dbReference type="ARBA" id="ARBA00012920"/>
    </source>
</evidence>
<dbReference type="FunFam" id="3.40.50.1170:FF:000001">
    <property type="entry name" value="L-asparaginase 2"/>
    <property type="match status" value="1"/>
</dbReference>
<dbReference type="SFLD" id="SFLDS00057">
    <property type="entry name" value="Glutaminase/Asparaginase"/>
    <property type="match status" value="1"/>
</dbReference>
<evidence type="ECO:0000313" key="11">
    <source>
        <dbReference type="EMBL" id="BEP28903.1"/>
    </source>
</evidence>
<feature type="domain" description="Asparaginase/glutaminase C-terminal" evidence="10">
    <location>
        <begin position="209"/>
        <end position="323"/>
    </location>
</feature>
<dbReference type="PIRSF" id="PIRSF001220">
    <property type="entry name" value="L-ASNase_gatD"/>
    <property type="match status" value="1"/>
</dbReference>
<feature type="active site" evidence="8">
    <location>
        <position position="85"/>
    </location>
</feature>
<feature type="domain" description="L-asparaginase N-terminal" evidence="9">
    <location>
        <begin position="3"/>
        <end position="185"/>
    </location>
</feature>
<dbReference type="SMART" id="SM00870">
    <property type="entry name" value="Asparaginase"/>
    <property type="match status" value="1"/>
</dbReference>